<dbReference type="Pfam" id="PF19577">
    <property type="entry name" value="DcaP"/>
    <property type="match status" value="1"/>
</dbReference>
<dbReference type="SUPFAM" id="SSF56935">
    <property type="entry name" value="Porins"/>
    <property type="match status" value="1"/>
</dbReference>
<dbReference type="RefSeq" id="WP_095506882.1">
    <property type="nucleotide sequence ID" value="NZ_BSNC01000012.1"/>
</dbReference>
<accession>A0AA37W2Q2</accession>
<feature type="signal peptide" evidence="1">
    <location>
        <begin position="1"/>
        <end position="23"/>
    </location>
</feature>
<sequence length="382" mass="41046">MSKKTVLSLSALALAMASTSASAVTIDALNDTKFTFGGYVKSDFMFSNYDNGAPSSGHISRNFYVPGTIYGDSNNAKEAVDFNIRESRFNFGSQTDVDGHKVQTLIEFDFMVTSGGNERVSNSYVPRLRQVFVSVDNWLVGQAWSTFQNPGALPEALDFVGAAEGTPFVRQTQIRYTNGGLQLAVENPETTLTTATGGREVIGTGTYVPDFVARYNFKAGDSAFTIAGLGRQLSKKQGGIDSTKFGYAVSGTAVVPLGMATIKAGANYGDGAGRYIALNFANGGYVDGNGKIQSIKSTSGYASLQLRWNEKWRSNVTVSAFQADDTGIAMANKKAMSGNVNLLYSPIKTLTIGAELFTARNEREDKSKGDLNRVIFSVKYVL</sequence>
<proteinExistence type="predicted"/>
<keyword evidence="1" id="KW-0732">Signal</keyword>
<dbReference type="Proteomes" id="UP001161422">
    <property type="component" value="Unassembled WGS sequence"/>
</dbReference>
<evidence type="ECO:0000313" key="3">
    <source>
        <dbReference type="Proteomes" id="UP001161422"/>
    </source>
</evidence>
<evidence type="ECO:0008006" key="4">
    <source>
        <dbReference type="Google" id="ProtNLM"/>
    </source>
</evidence>
<dbReference type="AlphaFoldDB" id="A0AA37W2Q2"/>
<reference evidence="2" key="1">
    <citation type="journal article" date="2014" name="Int. J. Syst. Evol. Microbiol.">
        <title>Complete genome sequence of Corynebacterium casei LMG S-19264T (=DSM 44701T), isolated from a smear-ripened cheese.</title>
        <authorList>
            <consortium name="US DOE Joint Genome Institute (JGI-PGF)"/>
            <person name="Walter F."/>
            <person name="Albersmeier A."/>
            <person name="Kalinowski J."/>
            <person name="Ruckert C."/>
        </authorList>
    </citation>
    <scope>NUCLEOTIDE SEQUENCE</scope>
    <source>
        <strain evidence="2">NBRC 101628</strain>
    </source>
</reference>
<dbReference type="InterPro" id="IPR045748">
    <property type="entry name" value="DcaP"/>
</dbReference>
<evidence type="ECO:0000313" key="2">
    <source>
        <dbReference type="EMBL" id="GLP97963.1"/>
    </source>
</evidence>
<dbReference type="EMBL" id="BSNC01000012">
    <property type="protein sequence ID" value="GLP97963.1"/>
    <property type="molecule type" value="Genomic_DNA"/>
</dbReference>
<comment type="caution">
    <text evidence="2">The sequence shown here is derived from an EMBL/GenBank/DDBJ whole genome shotgun (WGS) entry which is preliminary data.</text>
</comment>
<evidence type="ECO:0000256" key="1">
    <source>
        <dbReference type="SAM" id="SignalP"/>
    </source>
</evidence>
<protein>
    <recommendedName>
        <fullName evidence="4">Porin</fullName>
    </recommendedName>
</protein>
<reference evidence="2" key="2">
    <citation type="submission" date="2023-01" db="EMBL/GenBank/DDBJ databases">
        <title>Draft genome sequence of Paraferrimonas sedimenticola strain NBRC 101628.</title>
        <authorList>
            <person name="Sun Q."/>
            <person name="Mori K."/>
        </authorList>
    </citation>
    <scope>NUCLEOTIDE SEQUENCE</scope>
    <source>
        <strain evidence="2">NBRC 101628</strain>
    </source>
</reference>
<keyword evidence="3" id="KW-1185">Reference proteome</keyword>
<name>A0AA37W2Q2_9GAMM</name>
<gene>
    <name evidence="2" type="ORF">GCM10007895_32700</name>
</gene>
<organism evidence="2 3">
    <name type="scientific">Paraferrimonas sedimenticola</name>
    <dbReference type="NCBI Taxonomy" id="375674"/>
    <lineage>
        <taxon>Bacteria</taxon>
        <taxon>Pseudomonadati</taxon>
        <taxon>Pseudomonadota</taxon>
        <taxon>Gammaproteobacteria</taxon>
        <taxon>Alteromonadales</taxon>
        <taxon>Ferrimonadaceae</taxon>
        <taxon>Paraferrimonas</taxon>
    </lineage>
</organism>
<feature type="chain" id="PRO_5041338252" description="Porin" evidence="1">
    <location>
        <begin position="24"/>
        <end position="382"/>
    </location>
</feature>